<accession>A0A367Q851</accession>
<dbReference type="Proteomes" id="UP000252107">
    <property type="component" value="Unassembled WGS sequence"/>
</dbReference>
<protein>
    <submittedName>
        <fullName evidence="2">Uncharacterized protein</fullName>
    </submittedName>
</protein>
<comment type="caution">
    <text evidence="2">The sequence shown here is derived from an EMBL/GenBank/DDBJ whole genome shotgun (WGS) entry which is preliminary data.</text>
</comment>
<dbReference type="EMBL" id="LXQD01000341">
    <property type="protein sequence ID" value="RCJ19292.1"/>
    <property type="molecule type" value="Genomic_DNA"/>
</dbReference>
<organism evidence="2 3">
    <name type="scientific">Nostoc minutum NIES-26</name>
    <dbReference type="NCBI Taxonomy" id="1844469"/>
    <lineage>
        <taxon>Bacteria</taxon>
        <taxon>Bacillati</taxon>
        <taxon>Cyanobacteriota</taxon>
        <taxon>Cyanophyceae</taxon>
        <taxon>Nostocales</taxon>
        <taxon>Nostocaceae</taxon>
        <taxon>Nostoc</taxon>
    </lineage>
</organism>
<feature type="region of interest" description="Disordered" evidence="1">
    <location>
        <begin position="1"/>
        <end position="33"/>
    </location>
</feature>
<keyword evidence="3" id="KW-1185">Reference proteome</keyword>
<evidence type="ECO:0000313" key="2">
    <source>
        <dbReference type="EMBL" id="RCJ19292.1"/>
    </source>
</evidence>
<proteinExistence type="predicted"/>
<name>A0A367Q851_9NOSO</name>
<feature type="compositionally biased region" description="Low complexity" evidence="1">
    <location>
        <begin position="19"/>
        <end position="33"/>
    </location>
</feature>
<evidence type="ECO:0000256" key="1">
    <source>
        <dbReference type="SAM" id="MobiDB-lite"/>
    </source>
</evidence>
<gene>
    <name evidence="2" type="ORF">A6770_32050</name>
</gene>
<feature type="compositionally biased region" description="Basic residues" evidence="1">
    <location>
        <begin position="1"/>
        <end position="10"/>
    </location>
</feature>
<dbReference type="AlphaFoldDB" id="A0A367Q851"/>
<evidence type="ECO:0000313" key="3">
    <source>
        <dbReference type="Proteomes" id="UP000252107"/>
    </source>
</evidence>
<reference evidence="2" key="1">
    <citation type="submission" date="2016-04" db="EMBL/GenBank/DDBJ databases">
        <authorList>
            <person name="Tabuchi Yagui T.R."/>
        </authorList>
    </citation>
    <scope>NUCLEOTIDE SEQUENCE [LARGE SCALE GENOMIC DNA]</scope>
    <source>
        <strain evidence="2">NIES-26</strain>
    </source>
</reference>
<sequence length="80" mass="8908">MNTPPRKRNKATSTTSTNPESPDSDIPSSEDPASEIIDVSAVEVSELTEQEQSDRLHLKQKVERAFFEAGRALAKLRVRL</sequence>